<reference evidence="1" key="1">
    <citation type="submission" date="2019-08" db="EMBL/GenBank/DDBJ databases">
        <authorList>
            <person name="Kucharzyk K."/>
            <person name="Murdoch R.W."/>
            <person name="Higgins S."/>
            <person name="Loffler F."/>
        </authorList>
    </citation>
    <scope>NUCLEOTIDE SEQUENCE</scope>
</reference>
<sequence>MMEKILTTAEMCEIFEVTDRTLRRWKNEDRCPGCLGKNSWSLFPVLEWWLGCRSYDAPIGAEESIWRRLEKKYGDEIFEDYMDWSESEE</sequence>
<evidence type="ECO:0000313" key="1">
    <source>
        <dbReference type="EMBL" id="MPM09928.1"/>
    </source>
</evidence>
<comment type="caution">
    <text evidence="1">The sequence shown here is derived from an EMBL/GenBank/DDBJ whole genome shotgun (WGS) entry which is preliminary data.</text>
</comment>
<dbReference type="AlphaFoldDB" id="A0A644X2C3"/>
<proteinExistence type="predicted"/>
<accession>A0A644X2C3</accession>
<evidence type="ECO:0008006" key="2">
    <source>
        <dbReference type="Google" id="ProtNLM"/>
    </source>
</evidence>
<name>A0A644X2C3_9ZZZZ</name>
<gene>
    <name evidence="1" type="ORF">SDC9_56252</name>
</gene>
<organism evidence="1">
    <name type="scientific">bioreactor metagenome</name>
    <dbReference type="NCBI Taxonomy" id="1076179"/>
    <lineage>
        <taxon>unclassified sequences</taxon>
        <taxon>metagenomes</taxon>
        <taxon>ecological metagenomes</taxon>
    </lineage>
</organism>
<dbReference type="EMBL" id="VSSQ01001629">
    <property type="protein sequence ID" value="MPM09928.1"/>
    <property type="molecule type" value="Genomic_DNA"/>
</dbReference>
<protein>
    <recommendedName>
        <fullName evidence="2">Helix-turn-helix domain-containing protein</fullName>
    </recommendedName>
</protein>